<dbReference type="Pfam" id="PF02014">
    <property type="entry name" value="Reeler"/>
    <property type="match status" value="1"/>
</dbReference>
<protein>
    <recommendedName>
        <fullName evidence="1">Reelin domain-containing protein</fullName>
    </recommendedName>
</protein>
<dbReference type="InterPro" id="IPR042307">
    <property type="entry name" value="Reeler_sf"/>
</dbReference>
<feature type="domain" description="Reelin" evidence="1">
    <location>
        <begin position="100"/>
        <end position="180"/>
    </location>
</feature>
<sequence>MRNSYLSFLIKNKGRDSAGLTKRRFRKMYFVILCIFTLGMFCNSLYAHSDGSPLSCLGSGVDKFNWNFYAPDNFTCGNLGCHYQYPIGSGKGKFMLFVLDKCEPGEIVDILVSFKQTDTDFHGFQITAQDRYYNRLVGTFVNVGDDEDTQVEARGNYATHTKKGTQQKFWHVKWQAPPADFWIANPVRFYAMGIEADNDGTAMGDYIYKATRLIIVEQKKEQKKQVRALMKE</sequence>
<accession>I3IQA8</accession>
<dbReference type="CDD" id="cd08544">
    <property type="entry name" value="Reeler"/>
    <property type="match status" value="1"/>
</dbReference>
<evidence type="ECO:0000313" key="3">
    <source>
        <dbReference type="Proteomes" id="UP000002985"/>
    </source>
</evidence>
<comment type="caution">
    <text evidence="2">The sequence shown here is derived from an EMBL/GenBank/DDBJ whole genome shotgun (WGS) entry which is preliminary data.</text>
</comment>
<dbReference type="InterPro" id="IPR002861">
    <property type="entry name" value="Reeler_dom"/>
</dbReference>
<gene>
    <name evidence="2" type="ORF">KSU1_D0594</name>
</gene>
<organism evidence="2 3">
    <name type="scientific">Candidatus Jettenia caeni</name>
    <dbReference type="NCBI Taxonomy" id="247490"/>
    <lineage>
        <taxon>Bacteria</taxon>
        <taxon>Pseudomonadati</taxon>
        <taxon>Planctomycetota</taxon>
        <taxon>Candidatus Brocadiia</taxon>
        <taxon>Candidatus Brocadiales</taxon>
        <taxon>Candidatus Brocadiaceae</taxon>
        <taxon>Candidatus Jettenia</taxon>
    </lineage>
</organism>
<dbReference type="OrthoDB" id="265036at2"/>
<dbReference type="NCBIfam" id="NF041895">
    <property type="entry name" value="choice_anch_V"/>
    <property type="match status" value="1"/>
</dbReference>
<dbReference type="Proteomes" id="UP000002985">
    <property type="component" value="Unassembled WGS sequence"/>
</dbReference>
<dbReference type="EMBL" id="BAFH01000004">
    <property type="protein sequence ID" value="GAB63903.1"/>
    <property type="molecule type" value="Genomic_DNA"/>
</dbReference>
<reference evidence="2 3" key="1">
    <citation type="journal article" date="2012" name="FEBS Lett.">
        <title>Anammox organism KSU-1 expresses a NirK-type copper-containing nitrite reductase instead of a NirS-type with cytochrome cd1.</title>
        <authorList>
            <person name="Hira D."/>
            <person name="Toh H."/>
            <person name="Migita C.T."/>
            <person name="Okubo H."/>
            <person name="Nishiyama T."/>
            <person name="Hattori M."/>
            <person name="Furukawa K."/>
            <person name="Fujii T."/>
        </authorList>
    </citation>
    <scope>NUCLEOTIDE SEQUENCE [LARGE SCALE GENOMIC DNA]</scope>
</reference>
<evidence type="ECO:0000259" key="1">
    <source>
        <dbReference type="Pfam" id="PF02014"/>
    </source>
</evidence>
<evidence type="ECO:0000313" key="2">
    <source>
        <dbReference type="EMBL" id="GAB63903.1"/>
    </source>
</evidence>
<dbReference type="Gene3D" id="2.60.40.4060">
    <property type="entry name" value="Reeler domain"/>
    <property type="match status" value="1"/>
</dbReference>
<proteinExistence type="predicted"/>
<dbReference type="AlphaFoldDB" id="I3IQA8"/>
<name>I3IQA8_9BACT</name>
<dbReference type="STRING" id="247490.KSU1_D0594"/>
<keyword evidence="3" id="KW-1185">Reference proteome</keyword>